<dbReference type="AlphaFoldDB" id="A0ABC9U8G1"/>
<evidence type="ECO:0000313" key="3">
    <source>
        <dbReference type="Proteomes" id="UP000017391"/>
    </source>
</evidence>
<gene>
    <name evidence="2" type="ORF">L402_03528</name>
</gene>
<comment type="caution">
    <text evidence="2">The sequence shown here is derived from an EMBL/GenBank/DDBJ whole genome shotgun (WGS) entry which is preliminary data.</text>
</comment>
<proteinExistence type="predicted"/>
<dbReference type="SMART" id="SM00901">
    <property type="entry name" value="FRG"/>
    <property type="match status" value="1"/>
</dbReference>
<protein>
    <recommendedName>
        <fullName evidence="1">FRG domain-containing protein</fullName>
    </recommendedName>
</protein>
<dbReference type="Pfam" id="PF08867">
    <property type="entry name" value="FRG"/>
    <property type="match status" value="1"/>
</dbReference>
<dbReference type="InterPro" id="IPR014966">
    <property type="entry name" value="FRG-dom"/>
</dbReference>
<evidence type="ECO:0000313" key="2">
    <source>
        <dbReference type="EMBL" id="ESM31226.1"/>
    </source>
</evidence>
<name>A0ABC9U8G1_ENTAS</name>
<organism evidence="2 3">
    <name type="scientific">Enterobacter asburiae</name>
    <dbReference type="NCBI Taxonomy" id="61645"/>
    <lineage>
        <taxon>Bacteria</taxon>
        <taxon>Pseudomonadati</taxon>
        <taxon>Pseudomonadota</taxon>
        <taxon>Gammaproteobacteria</taxon>
        <taxon>Enterobacterales</taxon>
        <taxon>Enterobacteriaceae</taxon>
        <taxon>Enterobacter</taxon>
        <taxon>Enterobacter cloacae complex</taxon>
    </lineage>
</organism>
<dbReference type="Proteomes" id="UP000017391">
    <property type="component" value="Unassembled WGS sequence"/>
</dbReference>
<evidence type="ECO:0000259" key="1">
    <source>
        <dbReference type="SMART" id="SM00901"/>
    </source>
</evidence>
<dbReference type="EMBL" id="AYIP01000011">
    <property type="protein sequence ID" value="ESM31226.1"/>
    <property type="molecule type" value="Genomic_DNA"/>
</dbReference>
<sequence length="229" mass="26148">MLEAPNEFNNDRFMFDKLVRAQHYGLPTRLVDVSLNPLVALYFACCEFKGGKEELADGKVYIISFKSSRVKFSDSDTISLISNLTRLSDEEKKALKEKQNFAVASFRKLDEIKRLLGFVKGEKPYFTNEVRRSDLFRYFFVYPTKNNRRVIAQSGAFMTAGLLKYDSPQSSNGLKINQILIPGASKPKILEELDKLNINSRSLFPEIESASKYIKAKYVIPSAMEDENL</sequence>
<accession>A0ABC9U8G1</accession>
<feature type="domain" description="FRG" evidence="1">
    <location>
        <begin position="1"/>
        <end position="61"/>
    </location>
</feature>
<reference evidence="3" key="1">
    <citation type="submission" date="2013-09" db="EMBL/GenBank/DDBJ databases">
        <title>The Genome Sequence of Enterobacter cloacae BWH 31.</title>
        <authorList>
            <consortium name="The Broad Institute Genomics Platform"/>
            <consortium name="The Broad Institute Genome Sequencing Center for Infectious Disease"/>
            <person name="Murphy C."/>
            <person name="Cosimi L."/>
            <person name="Cerqueira G."/>
            <person name="Feldgarden M."/>
            <person name="Hung D."/>
            <person name="Onderdonk A.B."/>
            <person name="Ferraro M.J."/>
            <person name="Hooper D."/>
            <person name="Dekker J."/>
            <person name="O'Brien T."/>
            <person name="Huang S."/>
            <person name="Quan V."/>
            <person name="Ernst C."/>
            <person name="Delaney M."/>
            <person name="DuBois A."/>
            <person name="Young S.K."/>
            <person name="Zeng Q."/>
            <person name="Gargeya S."/>
            <person name="Fitzgerald M."/>
            <person name="Abouelleil A."/>
            <person name="Alvarado L."/>
            <person name="Berlin A.M."/>
            <person name="Chapman S.B."/>
            <person name="Gainer-Dewar J."/>
            <person name="Goldberg J."/>
            <person name="Gnerre S."/>
            <person name="Griggs A."/>
            <person name="Gujja S."/>
            <person name="Hansen M."/>
            <person name="Howarth C."/>
            <person name="Imamovic A."/>
            <person name="Ireland A."/>
            <person name="Larimer J."/>
            <person name="McCowan C."/>
            <person name="Murphy C."/>
            <person name="Pearson M."/>
            <person name="Poon T.W."/>
            <person name="Priest M."/>
            <person name="Roberts A."/>
            <person name="Saif S."/>
            <person name="Shea T."/>
            <person name="Sykes S."/>
            <person name="Wortman J."/>
            <person name="Nusbaum C."/>
            <person name="Birren B."/>
        </authorList>
    </citation>
    <scope>NUCLEOTIDE SEQUENCE [LARGE SCALE GENOMIC DNA]</scope>
    <source>
        <strain evidence="3">BWH 31</strain>
    </source>
</reference>